<reference evidence="16 17" key="1">
    <citation type="submission" date="2018-10" db="EMBL/GenBank/DDBJ databases">
        <title>Fifty Aureobasidium pullulans genomes reveal a recombining polyextremotolerant generalist.</title>
        <authorList>
            <person name="Gostincar C."/>
            <person name="Turk M."/>
            <person name="Zajc J."/>
            <person name="Gunde-Cimerman N."/>
        </authorList>
    </citation>
    <scope>NUCLEOTIDE SEQUENCE [LARGE SCALE GENOMIC DNA]</scope>
    <source>
        <strain evidence="16 17">EXF-3863</strain>
    </source>
</reference>
<dbReference type="InterPro" id="IPR037039">
    <property type="entry name" value="CM_AroQ_sf_eucaryotic"/>
</dbReference>
<dbReference type="InterPro" id="IPR009072">
    <property type="entry name" value="Histone-fold"/>
</dbReference>
<dbReference type="PROSITE" id="PS51169">
    <property type="entry name" value="CHORISMATE_MUT_3"/>
    <property type="match status" value="1"/>
</dbReference>
<evidence type="ECO:0000256" key="1">
    <source>
        <dbReference type="ARBA" id="ARBA00004496"/>
    </source>
</evidence>
<dbReference type="UniPathway" id="UPA00120">
    <property type="reaction ID" value="UER00203"/>
</dbReference>
<dbReference type="InterPro" id="IPR002701">
    <property type="entry name" value="CM_II_prokaryot"/>
</dbReference>
<comment type="subunit">
    <text evidence="3">Homodimer.</text>
</comment>
<protein>
    <recommendedName>
        <fullName evidence="5">Chorismate mutase</fullName>
        <ecNumber evidence="4">5.4.99.5</ecNumber>
    </recommendedName>
</protein>
<dbReference type="FunFam" id="1.10.590.10:FF:000002">
    <property type="entry name" value="Chorismate mutase"/>
    <property type="match status" value="1"/>
</dbReference>
<dbReference type="GO" id="GO:0003677">
    <property type="term" value="F:DNA binding"/>
    <property type="evidence" value="ECO:0007669"/>
    <property type="project" value="InterPro"/>
</dbReference>
<evidence type="ECO:0000256" key="8">
    <source>
        <dbReference type="ARBA" id="ARBA00022605"/>
    </source>
</evidence>
<name>A0A4S9SII8_AURPU</name>
<comment type="catalytic activity">
    <reaction evidence="12">
        <text>chorismate = prephenate</text>
        <dbReference type="Rhea" id="RHEA:13897"/>
        <dbReference type="ChEBI" id="CHEBI:29748"/>
        <dbReference type="ChEBI" id="CHEBI:29934"/>
        <dbReference type="EC" id="5.4.99.5"/>
    </reaction>
    <physiologicalReaction direction="left-to-right" evidence="12">
        <dbReference type="Rhea" id="RHEA:13898"/>
    </physiologicalReaction>
</comment>
<dbReference type="GO" id="GO:0046417">
    <property type="term" value="P:chorismate metabolic process"/>
    <property type="evidence" value="ECO:0007669"/>
    <property type="project" value="InterPro"/>
</dbReference>
<dbReference type="PANTHER" id="PTHR21145">
    <property type="entry name" value="CHORISMATE MUTASE"/>
    <property type="match status" value="1"/>
</dbReference>
<dbReference type="GO" id="GO:0009094">
    <property type="term" value="P:L-phenylalanine biosynthetic process"/>
    <property type="evidence" value="ECO:0007669"/>
    <property type="project" value="UniProtKB-KW"/>
</dbReference>
<comment type="pathway">
    <text evidence="2">Metabolic intermediate biosynthesis; prephenate biosynthesis; prephenate from chorismate: step 1/1.</text>
</comment>
<sequence>MLLINKPDPLIDKTQLPTSDMDTAIDLSDASKALDLANIRFQLIRLEDTITFHLIERVQFPLNPSIYKPGAVRIPDCEYSLLDWMIREQERFQSLVRRYQSPDEYPFFPDALQEPILQPIHYPQILHPNDVNINTKLKHHYTEHILPAACINYGREERGENQENFGSAATCDVNCLQALSRRIHFGKFVAEAKFQKETERFVDLIKREDRKGIDEAITNAAVEKKVLERLRLKAKTYGTDPSISAGEADEAGKINVDAVVAMYKDYVIPLTKEVEVDYLMQRLKNTQWDLTTGTEMPFRGIVANSSDSSPQNVAPPTQLPNQCPTAPSVVPSADFDELVFDPQGFKSLINSIKNEMDNGRLKDLVLSDIICQQMQMMSEALLFEVFADANLTAIRDRRLTVTPKDMCASATGEGRSLINFNIKKMREEEEKSDEDDGMANSEDASDPEKEQ</sequence>
<gene>
    <name evidence="16" type="ORF">D6C91_09682</name>
</gene>
<keyword evidence="8" id="KW-0028">Amino-acid biosynthesis</keyword>
<dbReference type="Pfam" id="PF01817">
    <property type="entry name" value="CM_2"/>
    <property type="match status" value="1"/>
</dbReference>
<dbReference type="Proteomes" id="UP000308005">
    <property type="component" value="Unassembled WGS sequence"/>
</dbReference>
<dbReference type="NCBIfam" id="TIGR01802">
    <property type="entry name" value="CM_pl-yst"/>
    <property type="match status" value="1"/>
</dbReference>
<dbReference type="EMBL" id="QZBM01000844">
    <property type="protein sequence ID" value="THZ10516.1"/>
    <property type="molecule type" value="Genomic_DNA"/>
</dbReference>
<keyword evidence="6" id="KW-0963">Cytoplasm</keyword>
<evidence type="ECO:0000256" key="3">
    <source>
        <dbReference type="ARBA" id="ARBA00011738"/>
    </source>
</evidence>
<feature type="region of interest" description="Disordered" evidence="13">
    <location>
        <begin position="421"/>
        <end position="451"/>
    </location>
</feature>
<feature type="domain" description="Chorismate mutase" evidence="15">
    <location>
        <begin position="168"/>
        <end position="275"/>
    </location>
</feature>
<dbReference type="Gene3D" id="1.10.590.10">
    <property type="entry name" value="Chorismate mutase, AroQ class superfamily, eukaryotic"/>
    <property type="match status" value="1"/>
</dbReference>
<dbReference type="Gene3D" id="1.10.20.10">
    <property type="entry name" value="Histone, subunit A"/>
    <property type="match status" value="1"/>
</dbReference>
<keyword evidence="7" id="KW-0827">Tyrosine biosynthesis</keyword>
<dbReference type="InterPro" id="IPR008238">
    <property type="entry name" value="Chorismate_mutase_AroQ_euk"/>
</dbReference>
<dbReference type="AlphaFoldDB" id="A0A4S9SII8"/>
<dbReference type="GO" id="GO:0046982">
    <property type="term" value="F:protein heterodimerization activity"/>
    <property type="evidence" value="ECO:0007669"/>
    <property type="project" value="InterPro"/>
</dbReference>
<comment type="caution">
    <text evidence="16">The sequence shown here is derived from an EMBL/GenBank/DDBJ whole genome shotgun (WGS) entry which is preliminary data.</text>
</comment>
<evidence type="ECO:0000259" key="14">
    <source>
        <dbReference type="Pfam" id="PF00125"/>
    </source>
</evidence>
<evidence type="ECO:0000313" key="16">
    <source>
        <dbReference type="EMBL" id="THZ10516.1"/>
    </source>
</evidence>
<dbReference type="InterPro" id="IPR007125">
    <property type="entry name" value="H2A/H2B/H3"/>
</dbReference>
<dbReference type="SUPFAM" id="SSF48600">
    <property type="entry name" value="Chorismate mutase II"/>
    <property type="match status" value="1"/>
</dbReference>
<dbReference type="Pfam" id="PF00125">
    <property type="entry name" value="Histone"/>
    <property type="match status" value="1"/>
</dbReference>
<evidence type="ECO:0000256" key="9">
    <source>
        <dbReference type="ARBA" id="ARBA00023141"/>
    </source>
</evidence>
<dbReference type="InterPro" id="IPR036263">
    <property type="entry name" value="Chorismate_II_sf"/>
</dbReference>
<keyword evidence="10" id="KW-0584">Phenylalanine biosynthesis</keyword>
<evidence type="ECO:0000256" key="13">
    <source>
        <dbReference type="SAM" id="MobiDB-lite"/>
    </source>
</evidence>
<evidence type="ECO:0000256" key="5">
    <source>
        <dbReference type="ARBA" id="ARBA00020296"/>
    </source>
</evidence>
<evidence type="ECO:0000256" key="10">
    <source>
        <dbReference type="ARBA" id="ARBA00023222"/>
    </source>
</evidence>
<evidence type="ECO:0000313" key="17">
    <source>
        <dbReference type="Proteomes" id="UP000308005"/>
    </source>
</evidence>
<evidence type="ECO:0000256" key="11">
    <source>
        <dbReference type="ARBA" id="ARBA00023235"/>
    </source>
</evidence>
<accession>A0A4S9SII8</accession>
<evidence type="ECO:0000256" key="7">
    <source>
        <dbReference type="ARBA" id="ARBA00022498"/>
    </source>
</evidence>
<evidence type="ECO:0000256" key="12">
    <source>
        <dbReference type="ARBA" id="ARBA00023979"/>
    </source>
</evidence>
<dbReference type="GO" id="GO:0006571">
    <property type="term" value="P:tyrosine biosynthetic process"/>
    <property type="evidence" value="ECO:0007669"/>
    <property type="project" value="UniProtKB-KW"/>
</dbReference>
<evidence type="ECO:0000256" key="4">
    <source>
        <dbReference type="ARBA" id="ARBA00012404"/>
    </source>
</evidence>
<proteinExistence type="predicted"/>
<dbReference type="GO" id="GO:0004106">
    <property type="term" value="F:chorismate mutase activity"/>
    <property type="evidence" value="ECO:0007669"/>
    <property type="project" value="UniProtKB-EC"/>
</dbReference>
<dbReference type="EC" id="5.4.99.5" evidence="4"/>
<evidence type="ECO:0000259" key="15">
    <source>
        <dbReference type="Pfam" id="PF01817"/>
    </source>
</evidence>
<feature type="domain" description="Core Histone H2A/H2B/H3" evidence="14">
    <location>
        <begin position="371"/>
        <end position="408"/>
    </location>
</feature>
<dbReference type="PANTHER" id="PTHR21145:SF12">
    <property type="entry name" value="CHORISMATE MUTASE"/>
    <property type="match status" value="1"/>
</dbReference>
<dbReference type="GO" id="GO:0005737">
    <property type="term" value="C:cytoplasm"/>
    <property type="evidence" value="ECO:0007669"/>
    <property type="project" value="UniProtKB-SubCell"/>
</dbReference>
<keyword evidence="9" id="KW-0057">Aromatic amino acid biosynthesis</keyword>
<keyword evidence="11" id="KW-0413">Isomerase</keyword>
<comment type="subcellular location">
    <subcellularLocation>
        <location evidence="1">Cytoplasm</location>
    </subcellularLocation>
</comment>
<organism evidence="16 17">
    <name type="scientific">Aureobasidium pullulans</name>
    <name type="common">Black yeast</name>
    <name type="synonym">Pullularia pullulans</name>
    <dbReference type="NCBI Taxonomy" id="5580"/>
    <lineage>
        <taxon>Eukaryota</taxon>
        <taxon>Fungi</taxon>
        <taxon>Dikarya</taxon>
        <taxon>Ascomycota</taxon>
        <taxon>Pezizomycotina</taxon>
        <taxon>Dothideomycetes</taxon>
        <taxon>Dothideomycetidae</taxon>
        <taxon>Dothideales</taxon>
        <taxon>Saccotheciaceae</taxon>
        <taxon>Aureobasidium</taxon>
    </lineage>
</organism>
<evidence type="ECO:0000256" key="2">
    <source>
        <dbReference type="ARBA" id="ARBA00004817"/>
    </source>
</evidence>
<evidence type="ECO:0000256" key="6">
    <source>
        <dbReference type="ARBA" id="ARBA00022490"/>
    </source>
</evidence>